<gene>
    <name evidence="2" type="ORF">HER31_08795</name>
</gene>
<feature type="signal peptide" evidence="1">
    <location>
        <begin position="1"/>
        <end position="22"/>
    </location>
</feature>
<dbReference type="KEGG" id="fes:HER31_08795"/>
<sequence length="277" mass="31250">MNNGLSVAMVLMAATVSLPTWAKSGLDPFFANQSLQQQAPMAFVLQPQATPFLRSAWLETKQQAQTLADAIIDDETLAQALSQWDQLSFDEQQPILAKVFELQCEQMGIEPPTLLIDDSSYPDKLAFFDFDVANPSSGTVYLNRGKLSQQPNAVSLALLIHETRHSYQFQLGFKQDSLLAQGYHAAFIAQQQLAPKSFADFFTLANEYEAFQFSNWVIGELFNWQLDMPAMGSYASQYWSDQQLKIDLLQMIDAKRPTPLLDQFNYQLRAQQSTLGR</sequence>
<proteinExistence type="predicted"/>
<dbReference type="Proteomes" id="UP000501602">
    <property type="component" value="Chromosome"/>
</dbReference>
<evidence type="ECO:0000256" key="1">
    <source>
        <dbReference type="SAM" id="SignalP"/>
    </source>
</evidence>
<dbReference type="RefSeq" id="WP_168660227.1">
    <property type="nucleotide sequence ID" value="NZ_CP051180.1"/>
</dbReference>
<dbReference type="AlphaFoldDB" id="A0A6H1UFH7"/>
<reference evidence="2 3" key="1">
    <citation type="submission" date="2020-04" db="EMBL/GenBank/DDBJ databases">
        <title>Ferrimonas sp. S7 isolated from sea water.</title>
        <authorList>
            <person name="Bae S.S."/>
            <person name="Baek K."/>
        </authorList>
    </citation>
    <scope>NUCLEOTIDE SEQUENCE [LARGE SCALE GENOMIC DNA]</scope>
    <source>
        <strain evidence="2 3">S7</strain>
    </source>
</reference>
<evidence type="ECO:0008006" key="4">
    <source>
        <dbReference type="Google" id="ProtNLM"/>
    </source>
</evidence>
<evidence type="ECO:0000313" key="3">
    <source>
        <dbReference type="Proteomes" id="UP000501602"/>
    </source>
</evidence>
<evidence type="ECO:0000313" key="2">
    <source>
        <dbReference type="EMBL" id="QIZ76966.1"/>
    </source>
</evidence>
<protein>
    <recommendedName>
        <fullName evidence="4">DUF2268 domain-containing protein</fullName>
    </recommendedName>
</protein>
<organism evidence="2 3">
    <name type="scientific">Ferrimonas lipolytica</name>
    <dbReference type="NCBI Taxonomy" id="2724191"/>
    <lineage>
        <taxon>Bacteria</taxon>
        <taxon>Pseudomonadati</taxon>
        <taxon>Pseudomonadota</taxon>
        <taxon>Gammaproteobacteria</taxon>
        <taxon>Alteromonadales</taxon>
        <taxon>Ferrimonadaceae</taxon>
        <taxon>Ferrimonas</taxon>
    </lineage>
</organism>
<keyword evidence="1" id="KW-0732">Signal</keyword>
<feature type="chain" id="PRO_5026352709" description="DUF2268 domain-containing protein" evidence="1">
    <location>
        <begin position="23"/>
        <end position="277"/>
    </location>
</feature>
<name>A0A6H1UFH7_9GAMM</name>
<keyword evidence="3" id="KW-1185">Reference proteome</keyword>
<dbReference type="EMBL" id="CP051180">
    <property type="protein sequence ID" value="QIZ76966.1"/>
    <property type="molecule type" value="Genomic_DNA"/>
</dbReference>
<accession>A0A6H1UFH7</accession>